<evidence type="ECO:0000259" key="6">
    <source>
        <dbReference type="Pfam" id="PF01281"/>
    </source>
</evidence>
<evidence type="ECO:0000313" key="8">
    <source>
        <dbReference type="Proteomes" id="UP001328107"/>
    </source>
</evidence>
<comment type="caution">
    <text evidence="7">The sequence shown here is derived from an EMBL/GenBank/DDBJ whole genome shotgun (WGS) entry which is preliminary data.</text>
</comment>
<dbReference type="InterPro" id="IPR000244">
    <property type="entry name" value="Ribosomal_bL9"/>
</dbReference>
<dbReference type="GO" id="GO:0003735">
    <property type="term" value="F:structural constituent of ribosome"/>
    <property type="evidence" value="ECO:0007669"/>
    <property type="project" value="InterPro"/>
</dbReference>
<dbReference type="GO" id="GO:1990904">
    <property type="term" value="C:ribonucleoprotein complex"/>
    <property type="evidence" value="ECO:0007669"/>
    <property type="project" value="UniProtKB-KW"/>
</dbReference>
<sequence>ISIRMLPACRRALVRSAERLCQSTTKNQTSSRNTFVLQRIHAPPVTPAGKPQRDPSEIRELERYEVVTIESSKPAGLLKVILLEDVEGVGHQFDVVEVDRKLARMELILTKKAVYASPFDLKYYSDMKEQMKDQLASRVRIPFAWLSVGRDLMKLVVPLKVNMENKWQIDRRIVKTSLRQVGVDLLGDAIFLSEGAASITGPNFDLEAKLVRFYVVVSHQYVIPMLGRIAHISADESKQVLVPEKMKLPTAEDLAKQGLLPEEPYYHNSGPLDNEFDVALFMRNRAAQE</sequence>
<gene>
    <name evidence="7" type="ORF">PMAYCL1PPCAC_26639</name>
</gene>
<comment type="similarity">
    <text evidence="1">Belongs to the bacterial ribosomal protein bL9 family.</text>
</comment>
<dbReference type="AlphaFoldDB" id="A0AAN5I9H8"/>
<proteinExistence type="inferred from homology"/>
<accession>A0AAN5I9H8</accession>
<dbReference type="PANTHER" id="PTHR21368">
    <property type="entry name" value="50S RIBOSOMAL PROTEIN L9"/>
    <property type="match status" value="1"/>
</dbReference>
<dbReference type="InterPro" id="IPR009027">
    <property type="entry name" value="Ribosomal_bL9/RNase_H1_N"/>
</dbReference>
<keyword evidence="2" id="KW-0689">Ribosomal protein</keyword>
<dbReference type="Gene3D" id="3.40.5.10">
    <property type="entry name" value="Ribosomal protein L9, N-terminal domain"/>
    <property type="match status" value="1"/>
</dbReference>
<evidence type="ECO:0000313" key="7">
    <source>
        <dbReference type="EMBL" id="GMR56444.1"/>
    </source>
</evidence>
<dbReference type="GO" id="GO:0005840">
    <property type="term" value="C:ribosome"/>
    <property type="evidence" value="ECO:0007669"/>
    <property type="project" value="UniProtKB-KW"/>
</dbReference>
<organism evidence="7 8">
    <name type="scientific">Pristionchus mayeri</name>
    <dbReference type="NCBI Taxonomy" id="1317129"/>
    <lineage>
        <taxon>Eukaryota</taxon>
        <taxon>Metazoa</taxon>
        <taxon>Ecdysozoa</taxon>
        <taxon>Nematoda</taxon>
        <taxon>Chromadorea</taxon>
        <taxon>Rhabditida</taxon>
        <taxon>Rhabditina</taxon>
        <taxon>Diplogasteromorpha</taxon>
        <taxon>Diplogasteroidea</taxon>
        <taxon>Neodiplogasteridae</taxon>
        <taxon>Pristionchus</taxon>
    </lineage>
</organism>
<evidence type="ECO:0000256" key="2">
    <source>
        <dbReference type="ARBA" id="ARBA00022980"/>
    </source>
</evidence>
<dbReference type="Pfam" id="PF01281">
    <property type="entry name" value="Ribosomal_L9_N"/>
    <property type="match status" value="1"/>
</dbReference>
<evidence type="ECO:0000256" key="3">
    <source>
        <dbReference type="ARBA" id="ARBA00023274"/>
    </source>
</evidence>
<evidence type="ECO:0000256" key="5">
    <source>
        <dbReference type="ARBA" id="ARBA00035381"/>
    </source>
</evidence>
<keyword evidence="3" id="KW-0687">Ribonucleoprotein</keyword>
<dbReference type="SUPFAM" id="SSF55658">
    <property type="entry name" value="L9 N-domain-like"/>
    <property type="match status" value="1"/>
</dbReference>
<name>A0AAN5I9H8_9BILA</name>
<feature type="non-terminal residue" evidence="7">
    <location>
        <position position="1"/>
    </location>
</feature>
<dbReference type="EMBL" id="BTRK01000005">
    <property type="protein sequence ID" value="GMR56444.1"/>
    <property type="molecule type" value="Genomic_DNA"/>
</dbReference>
<feature type="domain" description="Ribosomal protein L9" evidence="6">
    <location>
        <begin position="79"/>
        <end position="123"/>
    </location>
</feature>
<keyword evidence="8" id="KW-1185">Reference proteome</keyword>
<evidence type="ECO:0000256" key="1">
    <source>
        <dbReference type="ARBA" id="ARBA00010605"/>
    </source>
</evidence>
<dbReference type="Proteomes" id="UP001328107">
    <property type="component" value="Unassembled WGS sequence"/>
</dbReference>
<protein>
    <recommendedName>
        <fullName evidence="4">Large ribosomal subunit protein bL9m</fullName>
    </recommendedName>
    <alternativeName>
        <fullName evidence="5">39S ribosomal protein L9, mitochondrial</fullName>
    </alternativeName>
</protein>
<dbReference type="GO" id="GO:0006412">
    <property type="term" value="P:translation"/>
    <property type="evidence" value="ECO:0007669"/>
    <property type="project" value="InterPro"/>
</dbReference>
<dbReference type="InterPro" id="IPR036935">
    <property type="entry name" value="Ribosomal_bL9_N_sf"/>
</dbReference>
<reference evidence="8" key="1">
    <citation type="submission" date="2022-10" db="EMBL/GenBank/DDBJ databases">
        <title>Genome assembly of Pristionchus species.</title>
        <authorList>
            <person name="Yoshida K."/>
            <person name="Sommer R.J."/>
        </authorList>
    </citation>
    <scope>NUCLEOTIDE SEQUENCE [LARGE SCALE GENOMIC DNA]</scope>
    <source>
        <strain evidence="8">RS5460</strain>
    </source>
</reference>
<evidence type="ECO:0000256" key="4">
    <source>
        <dbReference type="ARBA" id="ARBA00035194"/>
    </source>
</evidence>
<dbReference type="InterPro" id="IPR020070">
    <property type="entry name" value="Ribosomal_bL9_N"/>
</dbReference>